<evidence type="ECO:0008006" key="3">
    <source>
        <dbReference type="Google" id="ProtNLM"/>
    </source>
</evidence>
<organism evidence="1 2">
    <name type="scientific">Coprococcus comes</name>
    <dbReference type="NCBI Taxonomy" id="410072"/>
    <lineage>
        <taxon>Bacteria</taxon>
        <taxon>Bacillati</taxon>
        <taxon>Bacillota</taxon>
        <taxon>Clostridia</taxon>
        <taxon>Lachnospirales</taxon>
        <taxon>Lachnospiraceae</taxon>
        <taxon>Coprococcus</taxon>
    </lineage>
</organism>
<reference evidence="1 2" key="1">
    <citation type="submission" date="2018-08" db="EMBL/GenBank/DDBJ databases">
        <title>A genome reference for cultivated species of the human gut microbiota.</title>
        <authorList>
            <person name="Zou Y."/>
            <person name="Xue W."/>
            <person name="Luo G."/>
        </authorList>
    </citation>
    <scope>NUCLEOTIDE SEQUENCE [LARGE SCALE GENOMIC DNA]</scope>
    <source>
        <strain evidence="1 2">AM22-12LB</strain>
    </source>
</reference>
<gene>
    <name evidence="1" type="ORF">DW252_16475</name>
</gene>
<dbReference type="AlphaFoldDB" id="A0A414U7H2"/>
<dbReference type="EMBL" id="QRIM01000029">
    <property type="protein sequence ID" value="RHG55880.1"/>
    <property type="molecule type" value="Genomic_DNA"/>
</dbReference>
<dbReference type="RefSeq" id="WP_118219698.1">
    <property type="nucleotide sequence ID" value="NZ_JADNIC010000102.1"/>
</dbReference>
<evidence type="ECO:0000313" key="2">
    <source>
        <dbReference type="Proteomes" id="UP000286595"/>
    </source>
</evidence>
<name>A0A414U7H2_9FIRM</name>
<dbReference type="Proteomes" id="UP000286595">
    <property type="component" value="Unassembled WGS sequence"/>
</dbReference>
<sequence length="140" mass="16142">MPDSKRKPIIESIREYVRTYPGIDNRKINIDYLGDGMEYSIDPIGADPVYKKYTDGSCLKQFQFALTSKEAYDGDARTGIANSGFYQNFEEWTEQNNLNDIVPQLDGHNAIRVEVMQSGYLFSTEVDLGRYQMICRLIYK</sequence>
<proteinExistence type="predicted"/>
<comment type="caution">
    <text evidence="1">The sequence shown here is derived from an EMBL/GenBank/DDBJ whole genome shotgun (WGS) entry which is preliminary data.</text>
</comment>
<accession>A0A414U7H2</accession>
<protein>
    <recommendedName>
        <fullName evidence="3">Chloramphenicol resistance protein</fullName>
    </recommendedName>
</protein>
<evidence type="ECO:0000313" key="1">
    <source>
        <dbReference type="EMBL" id="RHG55880.1"/>
    </source>
</evidence>